<dbReference type="Pfam" id="PF10026">
    <property type="entry name" value="DUF2268"/>
    <property type="match status" value="1"/>
</dbReference>
<dbReference type="GO" id="GO:0008233">
    <property type="term" value="F:peptidase activity"/>
    <property type="evidence" value="ECO:0007669"/>
    <property type="project" value="UniProtKB-KW"/>
</dbReference>
<proteinExistence type="predicted"/>
<evidence type="ECO:0000313" key="4">
    <source>
        <dbReference type="Proteomes" id="UP000198307"/>
    </source>
</evidence>
<dbReference type="GO" id="GO:0006508">
    <property type="term" value="P:proteolysis"/>
    <property type="evidence" value="ECO:0007669"/>
    <property type="project" value="UniProtKB-KW"/>
</dbReference>
<protein>
    <submittedName>
        <fullName evidence="3">Predicted Zn-dependent protease</fullName>
    </submittedName>
</protein>
<keyword evidence="4" id="KW-1185">Reference proteome</keyword>
<dbReference type="RefSeq" id="WP_089345332.1">
    <property type="nucleotide sequence ID" value="NZ_CP067129.1"/>
</dbReference>
<feature type="region of interest" description="Disordered" evidence="1">
    <location>
        <begin position="211"/>
        <end position="241"/>
    </location>
</feature>
<feature type="compositionally biased region" description="Low complexity" evidence="1">
    <location>
        <begin position="226"/>
        <end position="241"/>
    </location>
</feature>
<evidence type="ECO:0000259" key="2">
    <source>
        <dbReference type="Pfam" id="PF10026"/>
    </source>
</evidence>
<dbReference type="AlphaFoldDB" id="A0A239Q0C6"/>
<accession>A0A239Q0C6</accession>
<dbReference type="InterPro" id="IPR018728">
    <property type="entry name" value="DUF2268"/>
</dbReference>
<sequence>MTVWNIHFLNARHGLTRVLPEMRAAARQAVALVENHCDLPRFDLVVKPAEGRRNAVRGPLARTPAAGQIELAINPETFSEEVTIRALVREMHHVIRHDGPGYGTSLGDALVSEGIAGHFVLHVLGGSADPWDAISPAPGLARRALNEWSRLGVDRGLWFHGKGDIRKWAGYGLGHRLIADELAQMPDADVTALSLVKAEALRPAMRRLISAEGQAAEPEDQDDAPAEGAEAMATGAEKAEG</sequence>
<name>A0A239Q0C6_9RHOB</name>
<dbReference type="Proteomes" id="UP000198307">
    <property type="component" value="Unassembled WGS sequence"/>
</dbReference>
<reference evidence="3 4" key="1">
    <citation type="submission" date="2017-07" db="EMBL/GenBank/DDBJ databases">
        <authorList>
            <person name="Sun Z.S."/>
            <person name="Albrecht U."/>
            <person name="Echele G."/>
            <person name="Lee C.C."/>
        </authorList>
    </citation>
    <scope>NUCLEOTIDE SEQUENCE [LARGE SCALE GENOMIC DNA]</scope>
    <source>
        <strain evidence="3 4">DSM 14827</strain>
    </source>
</reference>
<keyword evidence="3" id="KW-0378">Hydrolase</keyword>
<evidence type="ECO:0000313" key="3">
    <source>
        <dbReference type="EMBL" id="SNT75974.1"/>
    </source>
</evidence>
<evidence type="ECO:0000256" key="1">
    <source>
        <dbReference type="SAM" id="MobiDB-lite"/>
    </source>
</evidence>
<keyword evidence="3" id="KW-0645">Protease</keyword>
<gene>
    <name evidence="3" type="ORF">SAMN05444959_11438</name>
</gene>
<organism evidence="3 4">
    <name type="scientific">Paracoccus seriniphilus</name>
    <dbReference type="NCBI Taxonomy" id="184748"/>
    <lineage>
        <taxon>Bacteria</taxon>
        <taxon>Pseudomonadati</taxon>
        <taxon>Pseudomonadota</taxon>
        <taxon>Alphaproteobacteria</taxon>
        <taxon>Rhodobacterales</taxon>
        <taxon>Paracoccaceae</taxon>
        <taxon>Paracoccus</taxon>
    </lineage>
</organism>
<feature type="domain" description="DUF2268" evidence="2">
    <location>
        <begin position="38"/>
        <end position="200"/>
    </location>
</feature>
<dbReference type="EMBL" id="FZQB01000014">
    <property type="protein sequence ID" value="SNT75974.1"/>
    <property type="molecule type" value="Genomic_DNA"/>
</dbReference>
<dbReference type="OrthoDB" id="69012at2"/>